<dbReference type="Proteomes" id="UP000198767">
    <property type="component" value="Unassembled WGS sequence"/>
</dbReference>
<dbReference type="AlphaFoldDB" id="A0A1G5RD22"/>
<feature type="domain" description="NAD-dependent epimerase/dehydratase" evidence="2">
    <location>
        <begin position="4"/>
        <end position="239"/>
    </location>
</feature>
<proteinExistence type="predicted"/>
<evidence type="ECO:0000313" key="4">
    <source>
        <dbReference type="Proteomes" id="UP000198767"/>
    </source>
</evidence>
<dbReference type="Gene3D" id="3.40.50.720">
    <property type="entry name" value="NAD(P)-binding Rossmann-like Domain"/>
    <property type="match status" value="1"/>
</dbReference>
<protein>
    <submittedName>
        <fullName evidence="3">UDP-glucuronate 4-epimerase</fullName>
    </submittedName>
</protein>
<keyword evidence="4" id="KW-1185">Reference proteome</keyword>
<gene>
    <name evidence="3" type="ORF">SAMN04488118_11341</name>
</gene>
<organism evidence="3 4">
    <name type="scientific">Epibacterium ulvae</name>
    <dbReference type="NCBI Taxonomy" id="1156985"/>
    <lineage>
        <taxon>Bacteria</taxon>
        <taxon>Pseudomonadati</taxon>
        <taxon>Pseudomonadota</taxon>
        <taxon>Alphaproteobacteria</taxon>
        <taxon>Rhodobacterales</taxon>
        <taxon>Roseobacteraceae</taxon>
        <taxon>Epibacterium</taxon>
    </lineage>
</organism>
<dbReference type="InterPro" id="IPR036291">
    <property type="entry name" value="NAD(P)-bd_dom_sf"/>
</dbReference>
<reference evidence="3 4" key="1">
    <citation type="submission" date="2016-10" db="EMBL/GenBank/DDBJ databases">
        <authorList>
            <person name="de Groot N.N."/>
        </authorList>
    </citation>
    <scope>NUCLEOTIDE SEQUENCE [LARGE SCALE GENOMIC DNA]</scope>
    <source>
        <strain evidence="3 4">U95</strain>
    </source>
</reference>
<dbReference type="OrthoDB" id="9801785at2"/>
<dbReference type="STRING" id="1156985.SAMN04488118_11341"/>
<name>A0A1G5RD22_9RHOB</name>
<dbReference type="RefSeq" id="WP_090220816.1">
    <property type="nucleotide sequence ID" value="NZ_CANMHN010000016.1"/>
</dbReference>
<evidence type="ECO:0000313" key="3">
    <source>
        <dbReference type="EMBL" id="SCZ71955.1"/>
    </source>
</evidence>
<dbReference type="PRINTS" id="PR01713">
    <property type="entry name" value="NUCEPIMERASE"/>
</dbReference>
<evidence type="ECO:0000256" key="1">
    <source>
        <dbReference type="ARBA" id="ARBA00023027"/>
    </source>
</evidence>
<sequence>MQTVLVTGSAGFIGFHLSKLLLSRGYRVVGLDALSDYYDVSLKETRHDLLAKEPNGDAFTPVIGKVETPGLVAALFAEHKPDFVVHLAAQAGVRYSIENPRSYLESNLIGTFEILEAARAHPPKHMLLASTSSAFGANTQMPYQETQRADHQMSFYAATKKSTENMAHSYAHLFDLPVTMFRFFTVYGPWGRPDMALFKFTKAILEGNPIDVYNHGDMKRDFTYVEDLVEAICLLLDAVPERPADGRVPEGDSLSPVAPHRVVNIGNSTSVQLTDFIAAIEKATGLTAEQNLMPMQAGDVPATWADASLLQQLTGYVPKTDVDTGVAAFVEWYQSFYRPNVAGRQS</sequence>
<keyword evidence="1" id="KW-0520">NAD</keyword>
<dbReference type="Pfam" id="PF01370">
    <property type="entry name" value="Epimerase"/>
    <property type="match status" value="1"/>
</dbReference>
<dbReference type="PANTHER" id="PTHR43574">
    <property type="entry name" value="EPIMERASE-RELATED"/>
    <property type="match status" value="1"/>
</dbReference>
<dbReference type="EMBL" id="FMWG01000013">
    <property type="protein sequence ID" value="SCZ71955.1"/>
    <property type="molecule type" value="Genomic_DNA"/>
</dbReference>
<evidence type="ECO:0000259" key="2">
    <source>
        <dbReference type="Pfam" id="PF01370"/>
    </source>
</evidence>
<dbReference type="InterPro" id="IPR001509">
    <property type="entry name" value="Epimerase_deHydtase"/>
</dbReference>
<accession>A0A1G5RD22</accession>
<dbReference type="SUPFAM" id="SSF51735">
    <property type="entry name" value="NAD(P)-binding Rossmann-fold domains"/>
    <property type="match status" value="1"/>
</dbReference>